<evidence type="ECO:0000313" key="2">
    <source>
        <dbReference type="Proteomes" id="UP000829354"/>
    </source>
</evidence>
<organism evidence="1 2">
    <name type="scientific">Caenorhabditis briggsae</name>
    <dbReference type="NCBI Taxonomy" id="6238"/>
    <lineage>
        <taxon>Eukaryota</taxon>
        <taxon>Metazoa</taxon>
        <taxon>Ecdysozoa</taxon>
        <taxon>Nematoda</taxon>
        <taxon>Chromadorea</taxon>
        <taxon>Rhabditida</taxon>
        <taxon>Rhabditina</taxon>
        <taxon>Rhabditomorpha</taxon>
        <taxon>Rhabditoidea</taxon>
        <taxon>Rhabditidae</taxon>
        <taxon>Peloderinae</taxon>
        <taxon>Caenorhabditis</taxon>
    </lineage>
</organism>
<dbReference type="EMBL" id="CP092625">
    <property type="protein sequence ID" value="UMM43527.1"/>
    <property type="molecule type" value="Genomic_DNA"/>
</dbReference>
<keyword evidence="2" id="KW-1185">Reference proteome</keyword>
<dbReference type="AlphaFoldDB" id="A0AAE9FKM9"/>
<protein>
    <submittedName>
        <fullName evidence="1">Uncharacterized protein</fullName>
    </submittedName>
</protein>
<gene>
    <name evidence="1" type="ORF">L5515_018998</name>
</gene>
<accession>A0AAE9FKM9</accession>
<dbReference type="Proteomes" id="UP000829354">
    <property type="component" value="Chromosome X"/>
</dbReference>
<reference evidence="1 2" key="1">
    <citation type="submission" date="2022-04" db="EMBL/GenBank/DDBJ databases">
        <title>Chromosome-level reference genomes for two strains of Caenorhabditis briggsae: an improved platform for comparative genomics.</title>
        <authorList>
            <person name="Stevens L."/>
            <person name="Andersen E."/>
        </authorList>
    </citation>
    <scope>NUCLEOTIDE SEQUENCE [LARGE SCALE GENOMIC DNA]</scope>
    <source>
        <strain evidence="1">VX34</strain>
        <tissue evidence="1">Whole-organism</tissue>
    </source>
</reference>
<sequence length="100" mass="11463">MVYAHLELKRTYDRDVICQDIPMIQENSERLFSRYTLHADIGGFHFNLVNGDLGSIFFYNNAEAGMLSTGARWNIQPGWTWMKNVIFSEVSGMLVGLIET</sequence>
<proteinExistence type="predicted"/>
<evidence type="ECO:0000313" key="1">
    <source>
        <dbReference type="EMBL" id="UMM43527.1"/>
    </source>
</evidence>
<name>A0AAE9FKM9_CAEBR</name>